<comment type="caution">
    <text evidence="1">The sequence shown here is derived from an EMBL/GenBank/DDBJ whole genome shotgun (WGS) entry which is preliminary data.</text>
</comment>
<reference evidence="1 2" key="1">
    <citation type="submission" date="2020-10" db="EMBL/GenBank/DDBJ databases">
        <title>Plant Genome Project.</title>
        <authorList>
            <person name="Zhang R.-G."/>
        </authorList>
    </citation>
    <scope>NUCLEOTIDE SEQUENCE [LARGE SCALE GENOMIC DNA]</scope>
    <source>
        <strain evidence="1">FAFU-HL-1</strain>
        <tissue evidence="1">Leaf</tissue>
    </source>
</reference>
<keyword evidence="2" id="KW-1185">Reference proteome</keyword>
<proteinExistence type="predicted"/>
<protein>
    <submittedName>
        <fullName evidence="1">Uncharacterized protein</fullName>
    </submittedName>
</protein>
<name>A0A835JBP8_9ROSI</name>
<dbReference type="EMBL" id="JADGMS010000016">
    <property type="protein sequence ID" value="KAF9666461.1"/>
    <property type="molecule type" value="Genomic_DNA"/>
</dbReference>
<sequence length="69" mass="8126">MLLEKMMNNYNKKQGDFLKMMEFLSSYNKQKCSVPCEINDVKFCLIIKEAQTESKREKMTFVISFGDIS</sequence>
<evidence type="ECO:0000313" key="2">
    <source>
        <dbReference type="Proteomes" id="UP000657918"/>
    </source>
</evidence>
<gene>
    <name evidence="1" type="ORF">SADUNF_Sadunf16G0231700</name>
</gene>
<dbReference type="AlphaFoldDB" id="A0A835JBP8"/>
<organism evidence="1 2">
    <name type="scientific">Salix dunnii</name>
    <dbReference type="NCBI Taxonomy" id="1413687"/>
    <lineage>
        <taxon>Eukaryota</taxon>
        <taxon>Viridiplantae</taxon>
        <taxon>Streptophyta</taxon>
        <taxon>Embryophyta</taxon>
        <taxon>Tracheophyta</taxon>
        <taxon>Spermatophyta</taxon>
        <taxon>Magnoliopsida</taxon>
        <taxon>eudicotyledons</taxon>
        <taxon>Gunneridae</taxon>
        <taxon>Pentapetalae</taxon>
        <taxon>rosids</taxon>
        <taxon>fabids</taxon>
        <taxon>Malpighiales</taxon>
        <taxon>Salicaceae</taxon>
        <taxon>Saliceae</taxon>
        <taxon>Salix</taxon>
    </lineage>
</organism>
<accession>A0A835JBP8</accession>
<evidence type="ECO:0000313" key="1">
    <source>
        <dbReference type="EMBL" id="KAF9666461.1"/>
    </source>
</evidence>
<dbReference type="Proteomes" id="UP000657918">
    <property type="component" value="Chromosome 16"/>
</dbReference>